<dbReference type="AlphaFoldDB" id="A0A9P1JV75"/>
<evidence type="ECO:0000313" key="3">
    <source>
        <dbReference type="Proteomes" id="UP000007319"/>
    </source>
</evidence>
<feature type="region of interest" description="Disordered" evidence="1">
    <location>
        <begin position="497"/>
        <end position="538"/>
    </location>
</feature>
<gene>
    <name evidence="2" type="ORF">AZOBR_p1100022</name>
</gene>
<feature type="compositionally biased region" description="Low complexity" evidence="1">
    <location>
        <begin position="587"/>
        <end position="600"/>
    </location>
</feature>
<feature type="compositionally biased region" description="Polar residues" evidence="1">
    <location>
        <begin position="682"/>
        <end position="692"/>
    </location>
</feature>
<feature type="compositionally biased region" description="Low complexity" evidence="1">
    <location>
        <begin position="713"/>
        <end position="729"/>
    </location>
</feature>
<evidence type="ECO:0000313" key="2">
    <source>
        <dbReference type="EMBL" id="CCD00456.1"/>
    </source>
</evidence>
<geneLocation type="plasmid" evidence="2 3">
    <name>AZOBR_p1</name>
</geneLocation>
<proteinExistence type="predicted"/>
<accession>A0A9P1JV75</accession>
<evidence type="ECO:0000256" key="1">
    <source>
        <dbReference type="SAM" id="MobiDB-lite"/>
    </source>
</evidence>
<sequence>MMSRRRSLTFEVVVDQGGKPNIDGVFPDEAAARERAAYLLRLAKFPVVRILKVNQAGKEEVIFQKSSSGGGKPTTISTIDETDVGPASLCTDALQLFSFESRMLLLRLLRGYWDDQAVIPAEQLHRYYPLRYFEREALLFNPAVSRLATLQAPLLGVKPFDRHDQLMRLFTRLKEMAQASDTLAPFDAALARGGVAGLLAAAAERPPEERDRLVTHAFAAVLEPCRDWPGKVKALLRFHREDGEEEANRRLLDQMLAETVDGREPVRALIGYAPDLGAALQSLIAAMHGDLDDRLPFTDELLALSNALGGGGFDETRKALLRRIQGGLAGLTPLTRTGTAAEGKAFGIIVDRLTNFDGFLGGAGMAEALTRRAKTVWSSGGQDASFDMAVQRLATRLPAPAQRIGYLLDLATSPFGRNKLSVLIRQVATEFESITSARELVAPGVSTDDVRSGLGRRLRAAGIPRALAEGLIAKIAAIPDAERSLGIPLLAAPAGEVVTRGDRGDDSDRRVEGGGGAAGPVLARPDPGDPGGRNPARHRAVVAVPVRPRHRLGLAAARRGVAPGRRLRGGGSQPQRHPDRRSGRGGAAAAEGRRTAAAPAARRDRHRLHGAGRGAGAHRLGNRQALNVSSSGRNTGRQPSPRTASAPTSPGAGRRSNSDQSVASPASSAPSRLSRRAGRPGVSSTAKRSSGVDSPWPVALMKASLRVQLLRNASSRSASGRAAKASRSSGAKKRSAIPAASGRRRSRSMSTPSSTVAQGAMAIST</sequence>
<keyword evidence="2" id="KW-0614">Plasmid</keyword>
<feature type="region of interest" description="Disordered" evidence="1">
    <location>
        <begin position="551"/>
        <end position="694"/>
    </location>
</feature>
<dbReference type="EMBL" id="HE577328">
    <property type="protein sequence ID" value="CCD00456.1"/>
    <property type="molecule type" value="Genomic_DNA"/>
</dbReference>
<feature type="compositionally biased region" description="Polar residues" evidence="1">
    <location>
        <begin position="624"/>
        <end position="638"/>
    </location>
</feature>
<feature type="region of interest" description="Disordered" evidence="1">
    <location>
        <begin position="712"/>
        <end position="765"/>
    </location>
</feature>
<feature type="compositionally biased region" description="Low complexity" evidence="1">
    <location>
        <begin position="658"/>
        <end position="672"/>
    </location>
</feature>
<protein>
    <submittedName>
        <fullName evidence="2">Uncharacterized protein</fullName>
    </submittedName>
</protein>
<organism evidence="2 3">
    <name type="scientific">Azospirillum baldaniorum</name>
    <dbReference type="NCBI Taxonomy" id="1064539"/>
    <lineage>
        <taxon>Bacteria</taxon>
        <taxon>Pseudomonadati</taxon>
        <taxon>Pseudomonadota</taxon>
        <taxon>Alphaproteobacteria</taxon>
        <taxon>Rhodospirillales</taxon>
        <taxon>Azospirillaceae</taxon>
        <taxon>Azospirillum</taxon>
    </lineage>
</organism>
<feature type="compositionally biased region" description="Low complexity" evidence="1">
    <location>
        <begin position="553"/>
        <end position="564"/>
    </location>
</feature>
<reference evidence="2 3" key="1">
    <citation type="journal article" date="2011" name="PLoS Genet.">
        <title>Azospirillum genomes reveal transition of bacteria from aquatic to terrestrial environments.</title>
        <authorList>
            <person name="Wisniewski-Dye F."/>
            <person name="Borziak K."/>
            <person name="Khalsa-Moyers G."/>
            <person name="Alexandre G."/>
            <person name="Sukharnikov L.O."/>
            <person name="Wuichet K."/>
            <person name="Hurst G.B."/>
            <person name="McDonald W.H."/>
            <person name="Robertson J.S."/>
            <person name="Barbe V."/>
            <person name="Calteau A."/>
            <person name="Rouy Z."/>
            <person name="Mangenot S."/>
            <person name="Prigent-Combaret C."/>
            <person name="Normand P."/>
            <person name="Boyer M."/>
            <person name="Siguier P."/>
            <person name="Dessaux Y."/>
            <person name="Elmerich C."/>
            <person name="Condemine G."/>
            <person name="Krishnen G."/>
            <person name="Kennedy I."/>
            <person name="Paterson A.H."/>
            <person name="Gonzalez V."/>
            <person name="Mavingui P."/>
            <person name="Zhulin I.B."/>
        </authorList>
    </citation>
    <scope>NUCLEOTIDE SEQUENCE [LARGE SCALE GENOMIC DNA]</scope>
    <source>
        <strain evidence="2 3">Sp245</strain>
    </source>
</reference>
<dbReference type="KEGG" id="abs:AZOBR_p1100022"/>
<feature type="compositionally biased region" description="Basic and acidic residues" evidence="1">
    <location>
        <begin position="499"/>
        <end position="512"/>
    </location>
</feature>
<name>A0A9P1JV75_9PROT</name>
<keyword evidence="3" id="KW-1185">Reference proteome</keyword>
<feature type="compositionally biased region" description="Low complexity" evidence="1">
    <location>
        <begin position="639"/>
        <end position="650"/>
    </location>
</feature>
<dbReference type="Proteomes" id="UP000007319">
    <property type="component" value="Plasmid AZOBR_p1"/>
</dbReference>